<reference evidence="2 3" key="1">
    <citation type="submission" date="2020-04" db="EMBL/GenBank/DDBJ databases">
        <title>Complete genome of a Psychrophilic, Marine, Gas Vacuolate Bacterium Polaromonas vacuolata KCTC 22033T.</title>
        <authorList>
            <person name="Hwang K."/>
            <person name="Kim K.M."/>
        </authorList>
    </citation>
    <scope>NUCLEOTIDE SEQUENCE [LARGE SCALE GENOMIC DNA]</scope>
    <source>
        <strain evidence="2 3">KCTC 22033</strain>
    </source>
</reference>
<organism evidence="2 3">
    <name type="scientific">Polaromonas vacuolata</name>
    <dbReference type="NCBI Taxonomy" id="37448"/>
    <lineage>
        <taxon>Bacteria</taxon>
        <taxon>Pseudomonadati</taxon>
        <taxon>Pseudomonadota</taxon>
        <taxon>Betaproteobacteria</taxon>
        <taxon>Burkholderiales</taxon>
        <taxon>Comamonadaceae</taxon>
        <taxon>Polaromonas</taxon>
    </lineage>
</organism>
<dbReference type="Gene3D" id="2.60.120.10">
    <property type="entry name" value="Jelly Rolls"/>
    <property type="match status" value="1"/>
</dbReference>
<name>A0A6H2H8S9_9BURK</name>
<gene>
    <name evidence="2" type="ORF">HC248_01580</name>
</gene>
<evidence type="ECO:0000259" key="1">
    <source>
        <dbReference type="Pfam" id="PF07883"/>
    </source>
</evidence>
<dbReference type="RefSeq" id="WP_168922007.1">
    <property type="nucleotide sequence ID" value="NZ_CP051461.1"/>
</dbReference>
<evidence type="ECO:0000313" key="2">
    <source>
        <dbReference type="EMBL" id="QJC56278.1"/>
    </source>
</evidence>
<dbReference type="InterPro" id="IPR013096">
    <property type="entry name" value="Cupin_2"/>
</dbReference>
<dbReference type="InterPro" id="IPR011051">
    <property type="entry name" value="RmlC_Cupin_sf"/>
</dbReference>
<dbReference type="CDD" id="cd06980">
    <property type="entry name" value="cupin_bxe_c0505"/>
    <property type="match status" value="1"/>
</dbReference>
<protein>
    <recommendedName>
        <fullName evidence="1">Cupin type-2 domain-containing protein</fullName>
    </recommendedName>
</protein>
<evidence type="ECO:0000313" key="3">
    <source>
        <dbReference type="Proteomes" id="UP000502041"/>
    </source>
</evidence>
<sequence>MTTKGFVVSHAADAKFERGLRSFYEYRDLGIRQATESRVAAHVIRSAAGKEFSSQPHFHKTEFQLVYVLKGWIDFEYEGQGVVRLEVGSCVHQPPGIRHRELGHSEDIEMLEIVLPAGFATEQVDTVNAPV</sequence>
<dbReference type="EMBL" id="CP051461">
    <property type="protein sequence ID" value="QJC56278.1"/>
    <property type="molecule type" value="Genomic_DNA"/>
</dbReference>
<dbReference type="InterPro" id="IPR014710">
    <property type="entry name" value="RmlC-like_jellyroll"/>
</dbReference>
<dbReference type="SUPFAM" id="SSF51182">
    <property type="entry name" value="RmlC-like cupins"/>
    <property type="match status" value="1"/>
</dbReference>
<keyword evidence="3" id="KW-1185">Reference proteome</keyword>
<proteinExistence type="predicted"/>
<accession>A0A6H2H8S9</accession>
<dbReference type="AlphaFoldDB" id="A0A6H2H8S9"/>
<dbReference type="Pfam" id="PF07883">
    <property type="entry name" value="Cupin_2"/>
    <property type="match status" value="1"/>
</dbReference>
<dbReference type="Proteomes" id="UP000502041">
    <property type="component" value="Chromosome"/>
</dbReference>
<feature type="domain" description="Cupin type-2" evidence="1">
    <location>
        <begin position="50"/>
        <end position="111"/>
    </location>
</feature>
<dbReference type="KEGG" id="pvac:HC248_01580"/>